<dbReference type="AlphaFoldDB" id="A0A553PTQ6"/>
<dbReference type="SUPFAM" id="SSF82895">
    <property type="entry name" value="TSP-1 type 1 repeat"/>
    <property type="match status" value="1"/>
</dbReference>
<proteinExistence type="predicted"/>
<protein>
    <recommendedName>
        <fullName evidence="4">ADAMTS/ADAMTS-like Spacer 1 domain-containing protein</fullName>
    </recommendedName>
</protein>
<feature type="non-terminal residue" evidence="2">
    <location>
        <position position="113"/>
    </location>
</feature>
<dbReference type="InterPro" id="IPR000884">
    <property type="entry name" value="TSP1_rpt"/>
</dbReference>
<dbReference type="InterPro" id="IPR038877">
    <property type="entry name" value="THSD1"/>
</dbReference>
<accession>A0A553PTQ6</accession>
<dbReference type="EMBL" id="VCGU01000001">
    <property type="protein sequence ID" value="TRY81068.1"/>
    <property type="molecule type" value="Genomic_DNA"/>
</dbReference>
<dbReference type="SMART" id="SM00209">
    <property type="entry name" value="TSP1"/>
    <property type="match status" value="1"/>
</dbReference>
<comment type="caution">
    <text evidence="2">The sequence shown here is derived from an EMBL/GenBank/DDBJ whole genome shotgun (WGS) entry which is preliminary data.</text>
</comment>
<dbReference type="PANTHER" id="PTHR16311">
    <property type="entry name" value="THROMBOSPONDIN TYPE I DOMAIN-CONTAINING 1"/>
    <property type="match status" value="1"/>
</dbReference>
<reference evidence="2 3" key="1">
    <citation type="journal article" date="2018" name="Nat. Ecol. Evol.">
        <title>Genomic signatures of mitonuclear coevolution across populations of Tigriopus californicus.</title>
        <authorList>
            <person name="Barreto F.S."/>
            <person name="Watson E.T."/>
            <person name="Lima T.G."/>
            <person name="Willett C.S."/>
            <person name="Edmands S."/>
            <person name="Li W."/>
            <person name="Burton R.S."/>
        </authorList>
    </citation>
    <scope>NUCLEOTIDE SEQUENCE [LARGE SCALE GENOMIC DNA]</scope>
    <source>
        <strain evidence="2 3">San Diego</strain>
    </source>
</reference>
<dbReference type="PANTHER" id="PTHR16311:SF3">
    <property type="entry name" value="THROMBOSPONDIN TYPE-1 DOMAIN-CONTAINING PROTEIN 1"/>
    <property type="match status" value="1"/>
</dbReference>
<evidence type="ECO:0000313" key="2">
    <source>
        <dbReference type="EMBL" id="TRY81068.1"/>
    </source>
</evidence>
<dbReference type="Pfam" id="PF00090">
    <property type="entry name" value="TSP_1"/>
    <property type="match status" value="1"/>
</dbReference>
<keyword evidence="1" id="KW-1015">Disulfide bond</keyword>
<gene>
    <name evidence="2" type="ORF">TCAL_03973</name>
</gene>
<evidence type="ECO:0008006" key="4">
    <source>
        <dbReference type="Google" id="ProtNLM"/>
    </source>
</evidence>
<dbReference type="GO" id="GO:0071944">
    <property type="term" value="C:cell periphery"/>
    <property type="evidence" value="ECO:0007669"/>
    <property type="project" value="TreeGrafter"/>
</dbReference>
<keyword evidence="3" id="KW-1185">Reference proteome</keyword>
<evidence type="ECO:0000313" key="3">
    <source>
        <dbReference type="Proteomes" id="UP000318571"/>
    </source>
</evidence>
<evidence type="ECO:0000256" key="1">
    <source>
        <dbReference type="ARBA" id="ARBA00023157"/>
    </source>
</evidence>
<dbReference type="PRINTS" id="PR01705">
    <property type="entry name" value="TSP1REPEAT"/>
</dbReference>
<name>A0A553PTQ6_TIGCA</name>
<dbReference type="Gene3D" id="2.20.100.10">
    <property type="entry name" value="Thrombospondin type-1 (TSP1) repeat"/>
    <property type="match status" value="1"/>
</dbReference>
<organism evidence="2 3">
    <name type="scientific">Tigriopus californicus</name>
    <name type="common">Marine copepod</name>
    <dbReference type="NCBI Taxonomy" id="6832"/>
    <lineage>
        <taxon>Eukaryota</taxon>
        <taxon>Metazoa</taxon>
        <taxon>Ecdysozoa</taxon>
        <taxon>Arthropoda</taxon>
        <taxon>Crustacea</taxon>
        <taxon>Multicrustacea</taxon>
        <taxon>Hexanauplia</taxon>
        <taxon>Copepoda</taxon>
        <taxon>Harpacticoida</taxon>
        <taxon>Harpacticidae</taxon>
        <taxon>Tigriopus</taxon>
    </lineage>
</organism>
<dbReference type="FunFam" id="2.20.100.10:FF:000001">
    <property type="entry name" value="semaphorin-5A isoform X1"/>
    <property type="match status" value="1"/>
</dbReference>
<dbReference type="PROSITE" id="PS50092">
    <property type="entry name" value="TSP1"/>
    <property type="match status" value="1"/>
</dbReference>
<sequence>MIEYFELGEGCGVTSEIKLHSKPLEISNQKGCVLVQFPATAEFELENEKKNYRIADQIKNRFGGWAEWSEWSICSKTCGSGQKTRSRTCDSDQPDLYCKGGTTSVRYCLVVSC</sequence>
<dbReference type="InterPro" id="IPR036383">
    <property type="entry name" value="TSP1_rpt_sf"/>
</dbReference>
<dbReference type="Proteomes" id="UP000318571">
    <property type="component" value="Chromosome 12"/>
</dbReference>